<dbReference type="Proteomes" id="UP000502996">
    <property type="component" value="Chromosome"/>
</dbReference>
<feature type="transmembrane region" description="Helical" evidence="1">
    <location>
        <begin position="236"/>
        <end position="254"/>
    </location>
</feature>
<protein>
    <recommendedName>
        <fullName evidence="4">Glycosyltransferase RgtA/B/C/D-like domain-containing protein</fullName>
    </recommendedName>
</protein>
<keyword evidence="1" id="KW-1133">Transmembrane helix</keyword>
<keyword evidence="3" id="KW-1185">Reference proteome</keyword>
<evidence type="ECO:0000313" key="3">
    <source>
        <dbReference type="Proteomes" id="UP000502996"/>
    </source>
</evidence>
<evidence type="ECO:0000256" key="1">
    <source>
        <dbReference type="SAM" id="Phobius"/>
    </source>
</evidence>
<evidence type="ECO:0000313" key="2">
    <source>
        <dbReference type="EMBL" id="QIG44787.1"/>
    </source>
</evidence>
<feature type="transmembrane region" description="Helical" evidence="1">
    <location>
        <begin position="137"/>
        <end position="156"/>
    </location>
</feature>
<name>A0A6G6WHZ9_9ACTN</name>
<feature type="transmembrane region" description="Helical" evidence="1">
    <location>
        <begin position="388"/>
        <end position="409"/>
    </location>
</feature>
<sequence>MSATTTGRGEAPPSGPVPQAPARDFLSAPVYAGLAALCGLLTLLLVWLTQRRYSQFFADDFVYLQLARDGELTPSWLVRDNYGHFAPLTRLAYFAVQRTVGLDYPVAALLPAVVVSGIFLAQAWLHRELIGRRPLALLVALAGTASVPVLKTVLWWGAAVHVLGAAFLMTLCTAAFVVYCQHRREWQRAVSVLALVAALLVQERPILTIGYLVLIRYLFGLGFARRPGWLTREARLWAPYVVVELVYLVYRAFIFNSSPEPGSVGGTVRLVWESVWRGYLPTLVGSRTSAADPLITLQAVVGLAALVAATALLGRLRRGVWRVVAFLVAIYAANLAIVAAGRLDVSSIAVIVVDLQYYVDVHIGSLLAFALGYATLPERERSPRDGRRTWLVLASLASTAVALSTLVTLHDVSEHNQTTPAHSYVTAVTRQLEARPGPYDLLRTKLPVDIAPTFIEPFTAVSDVFALDPDVSARLDPTADERLLVTSTGRLVRAHPTTLANIPLNAGTVEARVGTVVDSADGACLSGPAGSNVLITLPKRLASDSLFYALTYSSASDRAVRPVMLGPDPQYNQVLSPLPAGDDVTVVDRLDGRRARSIVLGFESPLRNLCLQRLSIGRLSAVVGGRCRVVTVYGKPSRASSDCDASWPVVD</sequence>
<feature type="transmembrane region" description="Helical" evidence="1">
    <location>
        <begin position="355"/>
        <end position="376"/>
    </location>
</feature>
<dbReference type="RefSeq" id="WP_165236677.1">
    <property type="nucleotide sequence ID" value="NZ_CP049257.1"/>
</dbReference>
<organism evidence="2 3">
    <name type="scientific">Nocardioides anomalus</name>
    <dbReference type="NCBI Taxonomy" id="2712223"/>
    <lineage>
        <taxon>Bacteria</taxon>
        <taxon>Bacillati</taxon>
        <taxon>Actinomycetota</taxon>
        <taxon>Actinomycetes</taxon>
        <taxon>Propionibacteriales</taxon>
        <taxon>Nocardioidaceae</taxon>
        <taxon>Nocardioides</taxon>
    </lineage>
</organism>
<accession>A0A6G6WHZ9</accession>
<keyword evidence="1" id="KW-0472">Membrane</keyword>
<gene>
    <name evidence="2" type="ORF">G5V58_20185</name>
</gene>
<proteinExistence type="predicted"/>
<dbReference type="EMBL" id="CP049257">
    <property type="protein sequence ID" value="QIG44787.1"/>
    <property type="molecule type" value="Genomic_DNA"/>
</dbReference>
<feature type="transmembrane region" description="Helical" evidence="1">
    <location>
        <begin position="28"/>
        <end position="48"/>
    </location>
</feature>
<dbReference type="KEGG" id="nano:G5V58_20185"/>
<feature type="transmembrane region" description="Helical" evidence="1">
    <location>
        <begin position="162"/>
        <end position="179"/>
    </location>
</feature>
<keyword evidence="1" id="KW-0812">Transmembrane</keyword>
<dbReference type="AlphaFoldDB" id="A0A6G6WHZ9"/>
<evidence type="ECO:0008006" key="4">
    <source>
        <dbReference type="Google" id="ProtNLM"/>
    </source>
</evidence>
<feature type="transmembrane region" description="Helical" evidence="1">
    <location>
        <begin position="294"/>
        <end position="313"/>
    </location>
</feature>
<feature type="transmembrane region" description="Helical" evidence="1">
    <location>
        <begin position="320"/>
        <end position="343"/>
    </location>
</feature>
<reference evidence="2 3" key="1">
    <citation type="submission" date="2020-02" db="EMBL/GenBank/DDBJ databases">
        <title>Full genome sequence of Nocardioides sp. R-3366.</title>
        <authorList>
            <person name="Im W.-T."/>
        </authorList>
    </citation>
    <scope>NUCLEOTIDE SEQUENCE [LARGE SCALE GENOMIC DNA]</scope>
    <source>
        <strain evidence="2 3">R-3366</strain>
    </source>
</reference>
<feature type="transmembrane region" description="Helical" evidence="1">
    <location>
        <begin position="104"/>
        <end position="125"/>
    </location>
</feature>